<dbReference type="AlphaFoldDB" id="A0AA36H5F8"/>
<name>A0AA36H5F8_CYLNA</name>
<keyword evidence="4 5" id="KW-0472">Membrane</keyword>
<gene>
    <name evidence="7" type="ORF">CYNAS_LOCUS16331</name>
</gene>
<feature type="transmembrane region" description="Helical" evidence="5">
    <location>
        <begin position="42"/>
        <end position="66"/>
    </location>
</feature>
<reference evidence="7" key="1">
    <citation type="submission" date="2023-07" db="EMBL/GenBank/DDBJ databases">
        <authorList>
            <consortium name="CYATHOMIX"/>
        </authorList>
    </citation>
    <scope>NUCLEOTIDE SEQUENCE</scope>
    <source>
        <strain evidence="7">N/A</strain>
    </source>
</reference>
<feature type="domain" description="G-protein coupled receptors family 1 profile" evidence="6">
    <location>
        <begin position="1"/>
        <end position="171"/>
    </location>
</feature>
<evidence type="ECO:0000256" key="4">
    <source>
        <dbReference type="ARBA" id="ARBA00023136"/>
    </source>
</evidence>
<evidence type="ECO:0000256" key="5">
    <source>
        <dbReference type="SAM" id="Phobius"/>
    </source>
</evidence>
<evidence type="ECO:0000256" key="1">
    <source>
        <dbReference type="ARBA" id="ARBA00004370"/>
    </source>
</evidence>
<dbReference type="Gene3D" id="1.20.1070.10">
    <property type="entry name" value="Rhodopsin 7-helix transmembrane proteins"/>
    <property type="match status" value="1"/>
</dbReference>
<dbReference type="Pfam" id="PF10328">
    <property type="entry name" value="7TM_GPCR_Srx"/>
    <property type="match status" value="1"/>
</dbReference>
<evidence type="ECO:0000313" key="8">
    <source>
        <dbReference type="Proteomes" id="UP001176961"/>
    </source>
</evidence>
<dbReference type="InterPro" id="IPR019430">
    <property type="entry name" value="7TM_GPCR_serpentine_rcpt_Srx"/>
</dbReference>
<dbReference type="SUPFAM" id="SSF81321">
    <property type="entry name" value="Family A G protein-coupled receptor-like"/>
    <property type="match status" value="1"/>
</dbReference>
<comment type="caution">
    <text evidence="7">The sequence shown here is derived from an EMBL/GenBank/DDBJ whole genome shotgun (WGS) entry which is preliminary data.</text>
</comment>
<comment type="subcellular location">
    <subcellularLocation>
        <location evidence="1">Membrane</location>
    </subcellularLocation>
</comment>
<keyword evidence="2 5" id="KW-0812">Transmembrane</keyword>
<dbReference type="PROSITE" id="PS50262">
    <property type="entry name" value="G_PROTEIN_RECEP_F1_2"/>
    <property type="match status" value="1"/>
</dbReference>
<evidence type="ECO:0000313" key="7">
    <source>
        <dbReference type="EMBL" id="CAJ0604348.1"/>
    </source>
</evidence>
<dbReference type="InterPro" id="IPR017452">
    <property type="entry name" value="GPCR_Rhodpsn_7TM"/>
</dbReference>
<dbReference type="GO" id="GO:0016020">
    <property type="term" value="C:membrane"/>
    <property type="evidence" value="ECO:0007669"/>
    <property type="project" value="UniProtKB-SubCell"/>
</dbReference>
<evidence type="ECO:0000259" key="6">
    <source>
        <dbReference type="PROSITE" id="PS50262"/>
    </source>
</evidence>
<proteinExistence type="predicted"/>
<protein>
    <recommendedName>
        <fullName evidence="6">G-protein coupled receptors family 1 profile domain-containing protein</fullName>
    </recommendedName>
</protein>
<evidence type="ECO:0000256" key="2">
    <source>
        <dbReference type="ARBA" id="ARBA00022692"/>
    </source>
</evidence>
<dbReference type="Proteomes" id="UP001176961">
    <property type="component" value="Unassembled WGS sequence"/>
</dbReference>
<keyword evidence="3 5" id="KW-1133">Transmembrane helix</keyword>
<keyword evidence="8" id="KW-1185">Reference proteome</keyword>
<dbReference type="EMBL" id="CATQJL010000305">
    <property type="protein sequence ID" value="CAJ0604348.1"/>
    <property type="molecule type" value="Genomic_DNA"/>
</dbReference>
<evidence type="ECO:0000256" key="3">
    <source>
        <dbReference type="ARBA" id="ARBA00022989"/>
    </source>
</evidence>
<dbReference type="CDD" id="cd00637">
    <property type="entry name" value="7tm_classA_rhodopsin-like"/>
    <property type="match status" value="1"/>
</dbReference>
<feature type="transmembrane region" description="Helical" evidence="5">
    <location>
        <begin position="86"/>
        <end position="111"/>
    </location>
</feature>
<accession>A0AA36H5F8</accession>
<sequence length="171" mass="19466">MILRACTFLGYVTLAVNRFTAIHYPLNYCNMWSKQRSAKICVFNWVFSMFCILPVSLIGNAKAYYYLSPLQTYEIAFTSGTGMLSLFTNIAILFFTTMICLLFYVLTGFTLLKAKLSKRNVAHVGSAELRYLVYALVTFIPLLLELVRSIVESYPAVADLHGRNELANQLW</sequence>
<feature type="transmembrane region" description="Helical" evidence="5">
    <location>
        <begin position="131"/>
        <end position="151"/>
    </location>
</feature>
<organism evidence="7 8">
    <name type="scientific">Cylicocyclus nassatus</name>
    <name type="common">Nematode worm</name>
    <dbReference type="NCBI Taxonomy" id="53992"/>
    <lineage>
        <taxon>Eukaryota</taxon>
        <taxon>Metazoa</taxon>
        <taxon>Ecdysozoa</taxon>
        <taxon>Nematoda</taxon>
        <taxon>Chromadorea</taxon>
        <taxon>Rhabditida</taxon>
        <taxon>Rhabditina</taxon>
        <taxon>Rhabditomorpha</taxon>
        <taxon>Strongyloidea</taxon>
        <taxon>Strongylidae</taxon>
        <taxon>Cylicocyclus</taxon>
    </lineage>
</organism>